<dbReference type="SUPFAM" id="SSF46785">
    <property type="entry name" value="Winged helix' DNA-binding domain"/>
    <property type="match status" value="1"/>
</dbReference>
<keyword evidence="2" id="KW-1185">Reference proteome</keyword>
<dbReference type="Pfam" id="PF13730">
    <property type="entry name" value="HTH_36"/>
    <property type="match status" value="1"/>
</dbReference>
<dbReference type="OrthoDB" id="324554at2"/>
<organism evidence="1 2">
    <name type="scientific">Leptospira ognonensis</name>
    <dbReference type="NCBI Taxonomy" id="2484945"/>
    <lineage>
        <taxon>Bacteria</taxon>
        <taxon>Pseudomonadati</taxon>
        <taxon>Spirochaetota</taxon>
        <taxon>Spirochaetia</taxon>
        <taxon>Leptospirales</taxon>
        <taxon>Leptospiraceae</taxon>
        <taxon>Leptospira</taxon>
    </lineage>
</organism>
<dbReference type="Proteomes" id="UP000297693">
    <property type="component" value="Unassembled WGS sequence"/>
</dbReference>
<name>A0A4R9K2X5_9LEPT</name>
<accession>A0A4R9K2X5</accession>
<dbReference type="Gene3D" id="1.10.10.10">
    <property type="entry name" value="Winged helix-like DNA-binding domain superfamily/Winged helix DNA-binding domain"/>
    <property type="match status" value="1"/>
</dbReference>
<comment type="caution">
    <text evidence="1">The sequence shown here is derived from an EMBL/GenBank/DDBJ whole genome shotgun (WGS) entry which is preliminary data.</text>
</comment>
<dbReference type="AlphaFoldDB" id="A0A4R9K2X5"/>
<reference evidence="1" key="1">
    <citation type="journal article" date="2019" name="PLoS Negl. Trop. Dis.">
        <title>Revisiting the worldwide diversity of Leptospira species in the environment.</title>
        <authorList>
            <person name="Vincent A.T."/>
            <person name="Schiettekatte O."/>
            <person name="Bourhy P."/>
            <person name="Veyrier F.J."/>
            <person name="Picardeau M."/>
        </authorList>
    </citation>
    <scope>NUCLEOTIDE SEQUENCE [LARGE SCALE GENOMIC DNA]</scope>
    <source>
        <strain evidence="1">201702476</strain>
    </source>
</reference>
<dbReference type="InterPro" id="IPR036388">
    <property type="entry name" value="WH-like_DNA-bd_sf"/>
</dbReference>
<proteinExistence type="predicted"/>
<protein>
    <submittedName>
        <fullName evidence="1">Helix-turn-helix domain-containing protein</fullName>
    </submittedName>
</protein>
<dbReference type="RefSeq" id="WP_135623779.1">
    <property type="nucleotide sequence ID" value="NZ_RQGD01000031.1"/>
</dbReference>
<evidence type="ECO:0000313" key="2">
    <source>
        <dbReference type="Proteomes" id="UP000297693"/>
    </source>
</evidence>
<dbReference type="EMBL" id="RQGD01000031">
    <property type="protein sequence ID" value="TGL58658.1"/>
    <property type="molecule type" value="Genomic_DNA"/>
</dbReference>
<evidence type="ECO:0000313" key="1">
    <source>
        <dbReference type="EMBL" id="TGL58658.1"/>
    </source>
</evidence>
<sequence>MKTNRTGIWIPVWIERLRLSHSQTKLLAEIVSLHEKGGCFASNNYFAEVIGLKSDTVSRLIAELKKKGIIKQTGFDGRRRFLTPILGTPQKEQALEKNPSLKEMDEIKIQRRPGTKSNAASVISVTPLKSTLEVHNRLQKSWDSFLEWSKGKVSPTTWASLKDCQTPSHLTGSAQVYWNRWSAATS</sequence>
<gene>
    <name evidence="1" type="ORF">EHQ58_10075</name>
</gene>
<dbReference type="InterPro" id="IPR036390">
    <property type="entry name" value="WH_DNA-bd_sf"/>
</dbReference>